<feature type="compositionally biased region" description="Basic residues" evidence="4">
    <location>
        <begin position="1"/>
        <end position="10"/>
    </location>
</feature>
<dbReference type="InterPro" id="IPR050903">
    <property type="entry name" value="Bact_Chemotaxis_MeTrfase"/>
</dbReference>
<dbReference type="KEGG" id="rhi:NGR_b03800"/>
<feature type="domain" description="CheR-type methyltransferase" evidence="5">
    <location>
        <begin position="44"/>
        <end position="277"/>
    </location>
</feature>
<dbReference type="Proteomes" id="UP000001054">
    <property type="component" value="Plasmid pNGR234b"/>
</dbReference>
<dbReference type="PANTHER" id="PTHR24422">
    <property type="entry name" value="CHEMOTAXIS PROTEIN METHYLTRANSFERASE"/>
    <property type="match status" value="1"/>
</dbReference>
<accession>C3KP36</accession>
<reference evidence="6 7" key="2">
    <citation type="journal article" date="2009" name="Appl. Environ. Microbiol.">
        <title>Rhizobium sp. strain NGR234 possesses a remarkable number of secretion systems.</title>
        <authorList>
            <person name="Schmeisser C."/>
            <person name="Liesegang H."/>
            <person name="Krysciak D."/>
            <person name="Bakkou N."/>
            <person name="Le Quere A."/>
            <person name="Wollherr A."/>
            <person name="Heinemeyer I."/>
            <person name="Morgenstern B."/>
            <person name="Pommerening-Roeser A."/>
            <person name="Flores M."/>
            <person name="Palacios R."/>
            <person name="Brenner S."/>
            <person name="Gottschalk G."/>
            <person name="Schmitz R.A."/>
            <person name="Broughton W.J."/>
            <person name="Perret X."/>
            <person name="Strittmatter A.W."/>
            <person name="Streit W.R."/>
        </authorList>
    </citation>
    <scope>NUCLEOTIDE SEQUENCE [LARGE SCALE GENOMIC DNA]</scope>
    <source>
        <strain evidence="7">NBRC 101917 / NGR234</strain>
    </source>
</reference>
<evidence type="ECO:0000259" key="5">
    <source>
        <dbReference type="PROSITE" id="PS50123"/>
    </source>
</evidence>
<keyword evidence="3" id="KW-0949">S-adenosyl-L-methionine</keyword>
<dbReference type="AlphaFoldDB" id="C3KP36"/>
<dbReference type="CDD" id="cd02440">
    <property type="entry name" value="AdoMet_MTases"/>
    <property type="match status" value="1"/>
</dbReference>
<evidence type="ECO:0000313" key="7">
    <source>
        <dbReference type="Proteomes" id="UP000001054"/>
    </source>
</evidence>
<evidence type="ECO:0000256" key="2">
    <source>
        <dbReference type="ARBA" id="ARBA00022679"/>
    </source>
</evidence>
<dbReference type="PROSITE" id="PS50123">
    <property type="entry name" value="CHER"/>
    <property type="match status" value="1"/>
</dbReference>
<protein>
    <submittedName>
        <fullName evidence="6">Predicted CheR, methylase of chemotaxis methyl-accepting proteins CheR</fullName>
    </submittedName>
</protein>
<keyword evidence="2" id="KW-0808">Transferase</keyword>
<geneLocation type="plasmid" evidence="7">
    <name>sym pNGR234b</name>
</geneLocation>
<dbReference type="GO" id="GO:0008757">
    <property type="term" value="F:S-adenosylmethionine-dependent methyltransferase activity"/>
    <property type="evidence" value="ECO:0007669"/>
    <property type="project" value="InterPro"/>
</dbReference>
<dbReference type="PANTHER" id="PTHR24422:SF19">
    <property type="entry name" value="CHEMOTAXIS PROTEIN METHYLTRANSFERASE"/>
    <property type="match status" value="1"/>
</dbReference>
<dbReference type="GO" id="GO:0032259">
    <property type="term" value="P:methylation"/>
    <property type="evidence" value="ECO:0007669"/>
    <property type="project" value="UniProtKB-KW"/>
</dbReference>
<keyword evidence="6" id="KW-0614">Plasmid</keyword>
<evidence type="ECO:0000313" key="6">
    <source>
        <dbReference type="EMBL" id="ACP21844.1"/>
    </source>
</evidence>
<dbReference type="PATRIC" id="fig|394.7.peg.829"/>
<feature type="region of interest" description="Disordered" evidence="4">
    <location>
        <begin position="1"/>
        <end position="24"/>
    </location>
</feature>
<dbReference type="Pfam" id="PF01739">
    <property type="entry name" value="CheR"/>
    <property type="match status" value="1"/>
</dbReference>
<dbReference type="InterPro" id="IPR029063">
    <property type="entry name" value="SAM-dependent_MTases_sf"/>
</dbReference>
<dbReference type="HOGENOM" id="CLU_025854_1_0_5"/>
<dbReference type="SUPFAM" id="SSF53335">
    <property type="entry name" value="S-adenosyl-L-methionine-dependent methyltransferases"/>
    <property type="match status" value="1"/>
</dbReference>
<organism evidence="6 7">
    <name type="scientific">Sinorhizobium fredii (strain NBRC 101917 / NGR234)</name>
    <dbReference type="NCBI Taxonomy" id="394"/>
    <lineage>
        <taxon>Bacteria</taxon>
        <taxon>Pseudomonadati</taxon>
        <taxon>Pseudomonadota</taxon>
        <taxon>Alphaproteobacteria</taxon>
        <taxon>Hyphomicrobiales</taxon>
        <taxon>Rhizobiaceae</taxon>
        <taxon>Sinorhizobium/Ensifer group</taxon>
        <taxon>Sinorhizobium</taxon>
    </lineage>
</organism>
<dbReference type="PRINTS" id="PR00996">
    <property type="entry name" value="CHERMTFRASE"/>
</dbReference>
<dbReference type="InterPro" id="IPR000780">
    <property type="entry name" value="CheR_MeTrfase"/>
</dbReference>
<sequence>MRRAPAKARSTRASLPPSRSVKDEDVENMSGAMLLQAGALAGRIADRIGLSIAASRKEAAVSAIGRVMARRGLNHVSDLLGQIDADEDLKEEFIDELTVGETHFFRGAAQFDLIRDTILPERCRSRLIGSPLRIWSLGCASGEEPYSLAILCEADNLSSRVEITASDISRKALSDAAEAEYGEWSLRNTGECWRQRYFLRSGSRYRVRPDLARRVTLTKVALGADVLPAPQIGLADFDLILCRNVLVYLDAAAVHRIARQLFTCLVKGGWLMTAPTDPPLWKYAPFETSITSAGAVYRRAVSGRERPADDRP</sequence>
<dbReference type="OrthoDB" id="9816309at2"/>
<dbReference type="SMART" id="SM00138">
    <property type="entry name" value="MeTrc"/>
    <property type="match status" value="1"/>
</dbReference>
<gene>
    <name evidence="6" type="ordered locus">NGR_b03800</name>
</gene>
<evidence type="ECO:0000256" key="3">
    <source>
        <dbReference type="ARBA" id="ARBA00022691"/>
    </source>
</evidence>
<reference evidence="7" key="1">
    <citation type="journal article" date="2004" name="J. Bacteriol.">
        <title>An evolutionary hot spot: the pNGR234b replicon of Rhizobium sp. strain NGR234.</title>
        <authorList>
            <person name="Streit W.R."/>
            <person name="Schmitz R.A."/>
            <person name="Perret X."/>
            <person name="Staehelin C."/>
            <person name="Deakin W.J."/>
            <person name="Raasch C."/>
            <person name="Liesegang H."/>
            <person name="Broughton W.J."/>
        </authorList>
    </citation>
    <scope>NUCLEOTIDE SEQUENCE [LARGE SCALE GENOMIC DNA]</scope>
    <source>
        <strain evidence="7">NBRC 101917 / NGR234</strain>
    </source>
</reference>
<evidence type="ECO:0000256" key="4">
    <source>
        <dbReference type="SAM" id="MobiDB-lite"/>
    </source>
</evidence>
<evidence type="ECO:0000256" key="1">
    <source>
        <dbReference type="ARBA" id="ARBA00022603"/>
    </source>
</evidence>
<dbReference type="Gene3D" id="3.40.50.150">
    <property type="entry name" value="Vaccinia Virus protein VP39"/>
    <property type="match status" value="1"/>
</dbReference>
<name>C3KP36_SINFN</name>
<keyword evidence="7" id="KW-1185">Reference proteome</keyword>
<keyword evidence="1 6" id="KW-0489">Methyltransferase</keyword>
<dbReference type="SUPFAM" id="SSF47757">
    <property type="entry name" value="Chemotaxis receptor methyltransferase CheR, N-terminal domain"/>
    <property type="match status" value="1"/>
</dbReference>
<dbReference type="EMBL" id="CP000874">
    <property type="protein sequence ID" value="ACP21844.1"/>
    <property type="molecule type" value="Genomic_DNA"/>
</dbReference>
<dbReference type="InterPro" id="IPR022642">
    <property type="entry name" value="CheR_C"/>
</dbReference>
<proteinExistence type="predicted"/>